<dbReference type="InterPro" id="IPR001005">
    <property type="entry name" value="SANT/Myb"/>
</dbReference>
<dbReference type="EMBL" id="CAMGYJ010000005">
    <property type="protein sequence ID" value="CAI0416052.1"/>
    <property type="molecule type" value="Genomic_DNA"/>
</dbReference>
<sequence length="309" mass="33143">MASSFTGNAATSSSSLDRVKGSWSPQEDATLVKLVQQHGPRNWSMISTGIPGRSGKSCRLRWCNQLSPEVQHRPFTPSEDAVIVRAHAVHGNKWATIARLLPGRTDNAIKNHWNSTLRRKRVAGTGEELASSSASESNSVMKRPCLQDALAESEGESGVNKKICLRHDDVNNNNNNGIIYNIDNNNDNDDKSNENGKMGEGGGGEIITGGPETSLTLSPPGEGVVNAAGEKEEEAAAAVGGDDGGRRRVKKVEEEGKWLKTAEVGESCLLGIMQRMIAEEVRSYVDRLRAHDGGLVIGPDTKPVGPKDV</sequence>
<protein>
    <submittedName>
        <fullName evidence="10">Uncharacterized protein</fullName>
    </submittedName>
</protein>
<feature type="region of interest" description="Disordered" evidence="7">
    <location>
        <begin position="181"/>
        <end position="202"/>
    </location>
</feature>
<dbReference type="FunFam" id="1.10.10.60:FF:000344">
    <property type="entry name" value="Transcription factor MYB44"/>
    <property type="match status" value="1"/>
</dbReference>
<dbReference type="GO" id="GO:0000981">
    <property type="term" value="F:DNA-binding transcription factor activity, RNA polymerase II-specific"/>
    <property type="evidence" value="ECO:0007669"/>
    <property type="project" value="TreeGrafter"/>
</dbReference>
<dbReference type="FunFam" id="1.10.10.60:FF:000060">
    <property type="entry name" value="MYB transcription factor"/>
    <property type="match status" value="1"/>
</dbReference>
<feature type="domain" description="Myb-like" evidence="8">
    <location>
        <begin position="67"/>
        <end position="117"/>
    </location>
</feature>
<keyword evidence="5" id="KW-0804">Transcription</keyword>
<dbReference type="GO" id="GO:0000978">
    <property type="term" value="F:RNA polymerase II cis-regulatory region sequence-specific DNA binding"/>
    <property type="evidence" value="ECO:0007669"/>
    <property type="project" value="TreeGrafter"/>
</dbReference>
<dbReference type="SMART" id="SM00717">
    <property type="entry name" value="SANT"/>
    <property type="match status" value="2"/>
</dbReference>
<feature type="compositionally biased region" description="Low complexity" evidence="7">
    <location>
        <begin position="127"/>
        <end position="139"/>
    </location>
</feature>
<keyword evidence="2" id="KW-0677">Repeat</keyword>
<feature type="domain" description="HTH myb-type" evidence="9">
    <location>
        <begin position="67"/>
        <end position="121"/>
    </location>
</feature>
<gene>
    <name evidence="10" type="ORF">LITE_LOCUS16827</name>
</gene>
<dbReference type="Gene3D" id="1.10.10.60">
    <property type="entry name" value="Homeodomain-like"/>
    <property type="match status" value="2"/>
</dbReference>
<evidence type="ECO:0000259" key="9">
    <source>
        <dbReference type="PROSITE" id="PS51294"/>
    </source>
</evidence>
<feature type="region of interest" description="Disordered" evidence="7">
    <location>
        <begin position="120"/>
        <end position="141"/>
    </location>
</feature>
<evidence type="ECO:0000256" key="1">
    <source>
        <dbReference type="ARBA" id="ARBA00004123"/>
    </source>
</evidence>
<keyword evidence="11" id="KW-1185">Reference proteome</keyword>
<feature type="compositionally biased region" description="Polar residues" evidence="7">
    <location>
        <begin position="1"/>
        <end position="16"/>
    </location>
</feature>
<keyword evidence="4" id="KW-0238">DNA-binding</keyword>
<dbReference type="PANTHER" id="PTHR45614:SF82">
    <property type="entry name" value="OS01G0977300 PROTEIN"/>
    <property type="match status" value="1"/>
</dbReference>
<evidence type="ECO:0000256" key="3">
    <source>
        <dbReference type="ARBA" id="ARBA00023015"/>
    </source>
</evidence>
<keyword evidence="6" id="KW-0539">Nucleus</keyword>
<evidence type="ECO:0000256" key="5">
    <source>
        <dbReference type="ARBA" id="ARBA00023163"/>
    </source>
</evidence>
<evidence type="ECO:0000313" key="11">
    <source>
        <dbReference type="Proteomes" id="UP001154282"/>
    </source>
</evidence>
<dbReference type="InterPro" id="IPR009057">
    <property type="entry name" value="Homeodomain-like_sf"/>
</dbReference>
<name>A0AAV0K187_9ROSI</name>
<dbReference type="SUPFAM" id="SSF46689">
    <property type="entry name" value="Homeodomain-like"/>
    <property type="match status" value="1"/>
</dbReference>
<reference evidence="10" key="1">
    <citation type="submission" date="2022-08" db="EMBL/GenBank/DDBJ databases">
        <authorList>
            <person name="Gutierrez-Valencia J."/>
        </authorList>
    </citation>
    <scope>NUCLEOTIDE SEQUENCE</scope>
</reference>
<evidence type="ECO:0000256" key="2">
    <source>
        <dbReference type="ARBA" id="ARBA00022737"/>
    </source>
</evidence>
<keyword evidence="3" id="KW-0805">Transcription regulation</keyword>
<dbReference type="Pfam" id="PF00249">
    <property type="entry name" value="Myb_DNA-binding"/>
    <property type="match status" value="2"/>
</dbReference>
<accession>A0AAV0K187</accession>
<feature type="region of interest" description="Disordered" evidence="7">
    <location>
        <begin position="1"/>
        <end position="22"/>
    </location>
</feature>
<evidence type="ECO:0000256" key="4">
    <source>
        <dbReference type="ARBA" id="ARBA00023125"/>
    </source>
</evidence>
<evidence type="ECO:0000259" key="8">
    <source>
        <dbReference type="PROSITE" id="PS50090"/>
    </source>
</evidence>
<proteinExistence type="predicted"/>
<dbReference type="PROSITE" id="PS50090">
    <property type="entry name" value="MYB_LIKE"/>
    <property type="match status" value="2"/>
</dbReference>
<dbReference type="InterPro" id="IPR050560">
    <property type="entry name" value="MYB_TF"/>
</dbReference>
<dbReference type="PROSITE" id="PS51294">
    <property type="entry name" value="HTH_MYB"/>
    <property type="match status" value="2"/>
</dbReference>
<comment type="caution">
    <text evidence="10">The sequence shown here is derived from an EMBL/GenBank/DDBJ whole genome shotgun (WGS) entry which is preliminary data.</text>
</comment>
<evidence type="ECO:0000313" key="10">
    <source>
        <dbReference type="EMBL" id="CAI0416052.1"/>
    </source>
</evidence>
<dbReference type="InterPro" id="IPR017930">
    <property type="entry name" value="Myb_dom"/>
</dbReference>
<dbReference type="Proteomes" id="UP001154282">
    <property type="component" value="Unassembled WGS sequence"/>
</dbReference>
<evidence type="ECO:0000256" key="6">
    <source>
        <dbReference type="ARBA" id="ARBA00023242"/>
    </source>
</evidence>
<comment type="subcellular location">
    <subcellularLocation>
        <location evidence="1">Nucleus</location>
    </subcellularLocation>
</comment>
<dbReference type="AlphaFoldDB" id="A0AAV0K187"/>
<evidence type="ECO:0000256" key="7">
    <source>
        <dbReference type="SAM" id="MobiDB-lite"/>
    </source>
</evidence>
<dbReference type="CDD" id="cd00167">
    <property type="entry name" value="SANT"/>
    <property type="match status" value="2"/>
</dbReference>
<dbReference type="PANTHER" id="PTHR45614">
    <property type="entry name" value="MYB PROTEIN-RELATED"/>
    <property type="match status" value="1"/>
</dbReference>
<organism evidence="10 11">
    <name type="scientific">Linum tenue</name>
    <dbReference type="NCBI Taxonomy" id="586396"/>
    <lineage>
        <taxon>Eukaryota</taxon>
        <taxon>Viridiplantae</taxon>
        <taxon>Streptophyta</taxon>
        <taxon>Embryophyta</taxon>
        <taxon>Tracheophyta</taxon>
        <taxon>Spermatophyta</taxon>
        <taxon>Magnoliopsida</taxon>
        <taxon>eudicotyledons</taxon>
        <taxon>Gunneridae</taxon>
        <taxon>Pentapetalae</taxon>
        <taxon>rosids</taxon>
        <taxon>fabids</taxon>
        <taxon>Malpighiales</taxon>
        <taxon>Linaceae</taxon>
        <taxon>Linum</taxon>
    </lineage>
</organism>
<dbReference type="GO" id="GO:0005634">
    <property type="term" value="C:nucleus"/>
    <property type="evidence" value="ECO:0007669"/>
    <property type="project" value="UniProtKB-SubCell"/>
</dbReference>
<feature type="domain" description="HTH myb-type" evidence="9">
    <location>
        <begin position="17"/>
        <end position="66"/>
    </location>
</feature>
<feature type="domain" description="Myb-like" evidence="8">
    <location>
        <begin position="15"/>
        <end position="66"/>
    </location>
</feature>